<evidence type="ECO:0000313" key="5">
    <source>
        <dbReference type="Proteomes" id="UP000476176"/>
    </source>
</evidence>
<dbReference type="EMBL" id="QXGC01000085">
    <property type="protein sequence ID" value="KAE9250637.1"/>
    <property type="molecule type" value="Genomic_DNA"/>
</dbReference>
<organism evidence="1 4">
    <name type="scientific">Phytophthora fragariae</name>
    <dbReference type="NCBI Taxonomy" id="53985"/>
    <lineage>
        <taxon>Eukaryota</taxon>
        <taxon>Sar</taxon>
        <taxon>Stramenopiles</taxon>
        <taxon>Oomycota</taxon>
        <taxon>Peronosporomycetes</taxon>
        <taxon>Peronosporales</taxon>
        <taxon>Peronosporaceae</taxon>
        <taxon>Phytophthora</taxon>
    </lineage>
</organism>
<dbReference type="Proteomes" id="UP000476176">
    <property type="component" value="Unassembled WGS sequence"/>
</dbReference>
<dbReference type="Proteomes" id="UP000460718">
    <property type="component" value="Unassembled WGS sequence"/>
</dbReference>
<dbReference type="Proteomes" id="UP000488956">
    <property type="component" value="Unassembled WGS sequence"/>
</dbReference>
<dbReference type="AlphaFoldDB" id="A0A6A3M2B0"/>
<gene>
    <name evidence="3" type="ORF">PF004_g2865</name>
    <name evidence="2" type="ORF">PF010_g3039</name>
    <name evidence="1" type="ORF">PF011_g2783</name>
</gene>
<evidence type="ECO:0000313" key="6">
    <source>
        <dbReference type="Proteomes" id="UP000488956"/>
    </source>
</evidence>
<comment type="caution">
    <text evidence="1">The sequence shown here is derived from an EMBL/GenBank/DDBJ whole genome shotgun (WGS) entry which is preliminary data.</text>
</comment>
<evidence type="ECO:0000313" key="1">
    <source>
        <dbReference type="EMBL" id="KAE9025989.1"/>
    </source>
</evidence>
<dbReference type="EMBL" id="QXFW01000085">
    <property type="protein sequence ID" value="KAE9025989.1"/>
    <property type="molecule type" value="Genomic_DNA"/>
</dbReference>
<dbReference type="EMBL" id="QXFX01000090">
    <property type="protein sequence ID" value="KAE9132797.1"/>
    <property type="molecule type" value="Genomic_DNA"/>
</dbReference>
<reference evidence="4 5" key="1">
    <citation type="submission" date="2018-09" db="EMBL/GenBank/DDBJ databases">
        <title>Genomic investigation of the strawberry pathogen Phytophthora fragariae indicates pathogenicity is determined by transcriptional variation in three key races.</title>
        <authorList>
            <person name="Adams T.M."/>
            <person name="Armitage A.D."/>
            <person name="Sobczyk M.K."/>
            <person name="Bates H.J."/>
            <person name="Dunwell J.M."/>
            <person name="Nellist C.F."/>
            <person name="Harrison R.J."/>
        </authorList>
    </citation>
    <scope>NUCLEOTIDE SEQUENCE [LARGE SCALE GENOMIC DNA]</scope>
    <source>
        <strain evidence="3 5">BC-23</strain>
        <strain evidence="2 6">ONT-3</strain>
        <strain evidence="1 4">SCRP245</strain>
    </source>
</reference>
<name>A0A6A3M2B0_9STRA</name>
<evidence type="ECO:0000313" key="3">
    <source>
        <dbReference type="EMBL" id="KAE9250637.1"/>
    </source>
</evidence>
<evidence type="ECO:0000313" key="4">
    <source>
        <dbReference type="Proteomes" id="UP000460718"/>
    </source>
</evidence>
<accession>A0A6A3M2B0</accession>
<proteinExistence type="predicted"/>
<sequence length="45" mass="5156">MNLTEDRVFLKAVHGESDDIRFQYLTHAVNTFALTCKVRDMALAN</sequence>
<evidence type="ECO:0000313" key="2">
    <source>
        <dbReference type="EMBL" id="KAE9132797.1"/>
    </source>
</evidence>
<protein>
    <submittedName>
        <fullName evidence="1">Uncharacterized protein</fullName>
    </submittedName>
</protein>